<dbReference type="InterPro" id="IPR001223">
    <property type="entry name" value="Glyco_hydro18_cat"/>
</dbReference>
<organism evidence="8">
    <name type="scientific">Vitis vinifera</name>
    <name type="common">Grape</name>
    <dbReference type="NCBI Taxonomy" id="29760"/>
    <lineage>
        <taxon>Eukaryota</taxon>
        <taxon>Viridiplantae</taxon>
        <taxon>Streptophyta</taxon>
        <taxon>Embryophyta</taxon>
        <taxon>Tracheophyta</taxon>
        <taxon>Spermatophyta</taxon>
        <taxon>Magnoliopsida</taxon>
        <taxon>eudicotyledons</taxon>
        <taxon>Gunneridae</taxon>
        <taxon>Pentapetalae</taxon>
        <taxon>rosids</taxon>
        <taxon>Vitales</taxon>
        <taxon>Vitaceae</taxon>
        <taxon>Viteae</taxon>
        <taxon>Vitis</taxon>
    </lineage>
</organism>
<dbReference type="AlphaFoldDB" id="A5B8G0"/>
<dbReference type="SUPFAM" id="SSF51445">
    <property type="entry name" value="(Trans)glycosidases"/>
    <property type="match status" value="1"/>
</dbReference>
<sequence length="411" mass="46259">MVEKMRGSKPTKMKNTDYRDGLHLVVASRIPQVLAGDGTEQHEEEVESPDSSTAVIDGERRIPQVLAGDGTEQHEEEAESPDSSTAVIDGERRNLYNLTYICFISTFNHTDSRRRMIKLHFFVLLVGLIFALIFLRFSDGKVMMEYIGATGVPVTFDDVPIEKDIDFHFILGFAIDADESGNAQNGIFSPYWASTLTPDSVADIKAQHPNVRALASLSGWSLGEKILRWYDPKDPELWISNAFTSLQSLIVTYNLDGIDIDYENFPKRNSTFPYCIGELISLLKNQSVISVATIAPFNSRAVPYIQLCDGYGDLIDYVNYQFYTDKVSTPKRYLEAFKLRAKQFDQEKLLPSYEVDGRGIQGEAFFDALKLLEKNGIDVKGVMIFSADASSANGYYYERKSQAFLLNSTRI</sequence>
<dbReference type="PROSITE" id="PS01095">
    <property type="entry name" value="GH18_1"/>
    <property type="match status" value="1"/>
</dbReference>
<proteinExistence type="inferred from homology"/>
<keyword evidence="6" id="KW-1133">Transmembrane helix</keyword>
<accession>A5B8G0</accession>
<protein>
    <recommendedName>
        <fullName evidence="7">GH18 domain-containing protein</fullName>
    </recommendedName>
</protein>
<keyword evidence="6" id="KW-0472">Membrane</keyword>
<name>A5B8G0_VITVI</name>
<comment type="similarity">
    <text evidence="4">Belongs to the glycosyl hydrolase 18 family.</text>
</comment>
<dbReference type="PANTHER" id="PTHR46476">
    <property type="entry name" value="CHITINASE 2-LIKE"/>
    <property type="match status" value="1"/>
</dbReference>
<evidence type="ECO:0000256" key="4">
    <source>
        <dbReference type="RuleBase" id="RU004453"/>
    </source>
</evidence>
<dbReference type="EMBL" id="AM450289">
    <property type="protein sequence ID" value="CAN65355.1"/>
    <property type="molecule type" value="Genomic_DNA"/>
</dbReference>
<dbReference type="GO" id="GO:0005975">
    <property type="term" value="P:carbohydrate metabolic process"/>
    <property type="evidence" value="ECO:0007669"/>
    <property type="project" value="InterPro"/>
</dbReference>
<keyword evidence="2 3" id="KW-0326">Glycosidase</keyword>
<evidence type="ECO:0000256" key="6">
    <source>
        <dbReference type="SAM" id="Phobius"/>
    </source>
</evidence>
<evidence type="ECO:0000256" key="5">
    <source>
        <dbReference type="SAM" id="MobiDB-lite"/>
    </source>
</evidence>
<dbReference type="InterPro" id="IPR001579">
    <property type="entry name" value="Glyco_hydro_18_chit_AS"/>
</dbReference>
<gene>
    <name evidence="8" type="ORF">VITISV_012646</name>
</gene>
<dbReference type="PROSITE" id="PS51910">
    <property type="entry name" value="GH18_2"/>
    <property type="match status" value="1"/>
</dbReference>
<dbReference type="Gene3D" id="3.20.20.80">
    <property type="entry name" value="Glycosidases"/>
    <property type="match status" value="1"/>
</dbReference>
<dbReference type="OrthoDB" id="3012298at2759"/>
<evidence type="ECO:0000256" key="3">
    <source>
        <dbReference type="RuleBase" id="RU000489"/>
    </source>
</evidence>
<evidence type="ECO:0000256" key="2">
    <source>
        <dbReference type="ARBA" id="ARBA00023295"/>
    </source>
</evidence>
<dbReference type="ExpressionAtlas" id="A5B8G0">
    <property type="expression patterns" value="baseline"/>
</dbReference>
<evidence type="ECO:0000259" key="7">
    <source>
        <dbReference type="PROSITE" id="PS51910"/>
    </source>
</evidence>
<dbReference type="InterPro" id="IPR000677">
    <property type="entry name" value="Chitinase-like"/>
</dbReference>
<dbReference type="Pfam" id="PF00704">
    <property type="entry name" value="Glyco_hydro_18"/>
    <property type="match status" value="1"/>
</dbReference>
<reference evidence="8" key="1">
    <citation type="journal article" date="2007" name="PLoS ONE">
        <title>The first genome sequence of an elite grapevine cultivar (Pinot noir Vitis vinifera L.): coping with a highly heterozygous genome.</title>
        <authorList>
            <person name="Velasco R."/>
            <person name="Zharkikh A."/>
            <person name="Troggio M."/>
            <person name="Cartwright D.A."/>
            <person name="Cestaro A."/>
            <person name="Pruss D."/>
            <person name="Pindo M."/>
            <person name="FitzGerald L.M."/>
            <person name="Vezzulli S."/>
            <person name="Reid J."/>
            <person name="Malacarne G."/>
            <person name="Iliev D."/>
            <person name="Coppola G."/>
            <person name="Wardell B."/>
            <person name="Micheletti D."/>
            <person name="Macalma T."/>
            <person name="Facci M."/>
            <person name="Mitchell J.T."/>
            <person name="Perazzolli M."/>
            <person name="Eldredge G."/>
            <person name="Gatto P."/>
            <person name="Oyzerski R."/>
            <person name="Moretto M."/>
            <person name="Gutin N."/>
            <person name="Stefanini M."/>
            <person name="Chen Y."/>
            <person name="Segala C."/>
            <person name="Davenport C."/>
            <person name="Dematte L."/>
            <person name="Mraz A."/>
            <person name="Battilana J."/>
            <person name="Stormo K."/>
            <person name="Costa F."/>
            <person name="Tao Q."/>
            <person name="Si-Ammour A."/>
            <person name="Harkins T."/>
            <person name="Lackey A."/>
            <person name="Perbost C."/>
            <person name="Taillon B."/>
            <person name="Stella A."/>
            <person name="Solovyev V."/>
            <person name="Fawcett J.A."/>
            <person name="Sterck L."/>
            <person name="Vandepoele K."/>
            <person name="Grando S.M."/>
            <person name="Toppo S."/>
            <person name="Moser C."/>
            <person name="Lanchbury J."/>
            <person name="Bogden R."/>
            <person name="Skolnick M."/>
            <person name="Sgaramella V."/>
            <person name="Bhatnagar S.K."/>
            <person name="Fontana P."/>
            <person name="Gutin A."/>
            <person name="Van de Peer Y."/>
            <person name="Salamini F."/>
            <person name="Viola R."/>
        </authorList>
    </citation>
    <scope>NUCLEOTIDE SEQUENCE</scope>
</reference>
<dbReference type="PRINTS" id="PR00551">
    <property type="entry name" value="2SGLOBULIN"/>
</dbReference>
<feature type="region of interest" description="Disordered" evidence="5">
    <location>
        <begin position="34"/>
        <end position="53"/>
    </location>
</feature>
<keyword evidence="6" id="KW-0812">Transmembrane</keyword>
<dbReference type="InterPro" id="IPR017853">
    <property type="entry name" value="GH"/>
</dbReference>
<evidence type="ECO:0000313" key="8">
    <source>
        <dbReference type="EMBL" id="CAN65355.1"/>
    </source>
</evidence>
<dbReference type="PANTHER" id="PTHR46476:SF9">
    <property type="entry name" value="GH18 DOMAIN-CONTAINING PROTEIN"/>
    <property type="match status" value="1"/>
</dbReference>
<evidence type="ECO:0000256" key="1">
    <source>
        <dbReference type="ARBA" id="ARBA00022801"/>
    </source>
</evidence>
<feature type="transmembrane region" description="Helical" evidence="6">
    <location>
        <begin position="119"/>
        <end position="137"/>
    </location>
</feature>
<dbReference type="GO" id="GO:0004553">
    <property type="term" value="F:hydrolase activity, hydrolyzing O-glycosyl compounds"/>
    <property type="evidence" value="ECO:0007669"/>
    <property type="project" value="InterPro"/>
</dbReference>
<dbReference type="CDD" id="cd06544">
    <property type="entry name" value="GH18_narbonin"/>
    <property type="match status" value="1"/>
</dbReference>
<feature type="domain" description="GH18" evidence="7">
    <location>
        <begin position="141"/>
        <end position="411"/>
    </location>
</feature>
<keyword evidence="1 3" id="KW-0378">Hydrolase</keyword>